<dbReference type="Pfam" id="PF00126">
    <property type="entry name" value="HTH_1"/>
    <property type="match status" value="1"/>
</dbReference>
<dbReference type="InterPro" id="IPR058163">
    <property type="entry name" value="LysR-type_TF_proteobact-type"/>
</dbReference>
<dbReference type="Proteomes" id="UP000194420">
    <property type="component" value="Unassembled WGS sequence"/>
</dbReference>
<dbReference type="Gene3D" id="1.10.10.10">
    <property type="entry name" value="Winged helix-like DNA-binding domain superfamily/Winged helix DNA-binding domain"/>
    <property type="match status" value="1"/>
</dbReference>
<proteinExistence type="inferred from homology"/>
<evidence type="ECO:0000256" key="3">
    <source>
        <dbReference type="ARBA" id="ARBA00023125"/>
    </source>
</evidence>
<accession>A0A1Y6EMH4</accession>
<keyword evidence="7" id="KW-1185">Reference proteome</keyword>
<keyword evidence="3 6" id="KW-0238">DNA-binding</keyword>
<keyword evidence="2" id="KW-0805">Transcription regulation</keyword>
<evidence type="ECO:0000256" key="2">
    <source>
        <dbReference type="ARBA" id="ARBA00023015"/>
    </source>
</evidence>
<dbReference type="PRINTS" id="PR00039">
    <property type="entry name" value="HTHLYSR"/>
</dbReference>
<protein>
    <submittedName>
        <fullName evidence="6">DNA-binding transcriptional regulator, LysR family</fullName>
    </submittedName>
</protein>
<evidence type="ECO:0000256" key="4">
    <source>
        <dbReference type="ARBA" id="ARBA00023163"/>
    </source>
</evidence>
<gene>
    <name evidence="6" type="ORF">SAMN06297468_0877</name>
</gene>
<dbReference type="FunFam" id="1.10.10.10:FF:000001">
    <property type="entry name" value="LysR family transcriptional regulator"/>
    <property type="match status" value="1"/>
</dbReference>
<dbReference type="CDD" id="cd08471">
    <property type="entry name" value="PBP2_CrgA_like_2"/>
    <property type="match status" value="1"/>
</dbReference>
<name>A0A1Y6EMH4_9SPHN</name>
<dbReference type="PANTHER" id="PTHR30537">
    <property type="entry name" value="HTH-TYPE TRANSCRIPTIONAL REGULATOR"/>
    <property type="match status" value="1"/>
</dbReference>
<feature type="domain" description="HTH lysR-type" evidence="5">
    <location>
        <begin position="17"/>
        <end position="74"/>
    </location>
</feature>
<dbReference type="PROSITE" id="PS50931">
    <property type="entry name" value="HTH_LYSR"/>
    <property type="match status" value="1"/>
</dbReference>
<dbReference type="SUPFAM" id="SSF46785">
    <property type="entry name" value="Winged helix' DNA-binding domain"/>
    <property type="match status" value="1"/>
</dbReference>
<dbReference type="InterPro" id="IPR000847">
    <property type="entry name" value="LysR_HTH_N"/>
</dbReference>
<evidence type="ECO:0000313" key="6">
    <source>
        <dbReference type="EMBL" id="SMQ63596.1"/>
    </source>
</evidence>
<dbReference type="SUPFAM" id="SSF53850">
    <property type="entry name" value="Periplasmic binding protein-like II"/>
    <property type="match status" value="1"/>
</dbReference>
<organism evidence="6 7">
    <name type="scientific">Altererythrobacter xiamenensis</name>
    <dbReference type="NCBI Taxonomy" id="1316679"/>
    <lineage>
        <taxon>Bacteria</taxon>
        <taxon>Pseudomonadati</taxon>
        <taxon>Pseudomonadota</taxon>
        <taxon>Alphaproteobacteria</taxon>
        <taxon>Sphingomonadales</taxon>
        <taxon>Erythrobacteraceae</taxon>
        <taxon>Altererythrobacter</taxon>
    </lineage>
</organism>
<evidence type="ECO:0000313" key="7">
    <source>
        <dbReference type="Proteomes" id="UP000194420"/>
    </source>
</evidence>
<dbReference type="Pfam" id="PF03466">
    <property type="entry name" value="LysR_substrate"/>
    <property type="match status" value="1"/>
</dbReference>
<dbReference type="InterPro" id="IPR005119">
    <property type="entry name" value="LysR_subst-bd"/>
</dbReference>
<dbReference type="InterPro" id="IPR036390">
    <property type="entry name" value="WH_DNA-bd_sf"/>
</dbReference>
<evidence type="ECO:0000256" key="1">
    <source>
        <dbReference type="ARBA" id="ARBA00009437"/>
    </source>
</evidence>
<dbReference type="Gene3D" id="3.40.190.290">
    <property type="match status" value="1"/>
</dbReference>
<dbReference type="EMBL" id="FXWG01000001">
    <property type="protein sequence ID" value="SMQ63596.1"/>
    <property type="molecule type" value="Genomic_DNA"/>
</dbReference>
<evidence type="ECO:0000259" key="5">
    <source>
        <dbReference type="PROSITE" id="PS50931"/>
    </source>
</evidence>
<dbReference type="PANTHER" id="PTHR30537:SF5">
    <property type="entry name" value="HTH-TYPE TRANSCRIPTIONAL ACTIVATOR TTDR-RELATED"/>
    <property type="match status" value="1"/>
</dbReference>
<dbReference type="InterPro" id="IPR036388">
    <property type="entry name" value="WH-like_DNA-bd_sf"/>
</dbReference>
<keyword evidence="4" id="KW-0804">Transcription</keyword>
<dbReference type="GO" id="GO:0006351">
    <property type="term" value="P:DNA-templated transcription"/>
    <property type="evidence" value="ECO:0007669"/>
    <property type="project" value="TreeGrafter"/>
</dbReference>
<comment type="similarity">
    <text evidence="1">Belongs to the LysR transcriptional regulatory family.</text>
</comment>
<dbReference type="GO" id="GO:0003700">
    <property type="term" value="F:DNA-binding transcription factor activity"/>
    <property type="evidence" value="ECO:0007669"/>
    <property type="project" value="InterPro"/>
</dbReference>
<dbReference type="GO" id="GO:0043565">
    <property type="term" value="F:sequence-specific DNA binding"/>
    <property type="evidence" value="ECO:0007669"/>
    <property type="project" value="TreeGrafter"/>
</dbReference>
<reference evidence="7" key="1">
    <citation type="submission" date="2017-04" db="EMBL/GenBank/DDBJ databases">
        <authorList>
            <person name="Varghese N."/>
            <person name="Submissions S."/>
        </authorList>
    </citation>
    <scope>NUCLEOTIDE SEQUENCE [LARGE SCALE GENOMIC DNA]</scope>
</reference>
<dbReference type="AlphaFoldDB" id="A0A1Y6EMH4"/>
<sequence length="313" mass="34506">MWRYPSPPHFWRRKILDRIHAMRVLVRIADNGSFAETARQLNMSPPAVSRAVAGLEDLVGARLLTRTTRSVKLTEIGGRYVDDCRQILTAIEEAEAAASGSFAKPTGSLTITASVMFGQIYILPIVTEFLDTYPEVTGRLVFLDRVTNLVDEGLDVAIRIGHLPDSSYSAIRVGSVRRVVCGAPDYFERAGIPAMPADLTTHRIIAATSAWTSLDWRFGRGEKETVRVSPSLFCNSNPAAIEAARSGWGLTRVLSYQVGPDLVAGKLQTVLEEYEEEPLPVHIVHPEGRNASAKVRAFVDFAGEKLRANRFIN</sequence>